<reference evidence="1 2" key="1">
    <citation type="submission" date="2018-10" db="EMBL/GenBank/DDBJ databases">
        <title>Draft genome sequence of the microsporidian Tubulinosema ratisbonensis.</title>
        <authorList>
            <person name="Polonais V."/>
            <person name="Peyretaillade E."/>
            <person name="Niehus S."/>
            <person name="Wawrzyniak I."/>
            <person name="Franchet A."/>
            <person name="Gaspin C."/>
            <person name="Reichstadt M."/>
            <person name="Belser C."/>
            <person name="Labadie K."/>
            <person name="Delbac F."/>
            <person name="Ferrandon D."/>
        </authorList>
    </citation>
    <scope>NUCLEOTIDE SEQUENCE [LARGE SCALE GENOMIC DNA]</scope>
    <source>
        <strain evidence="1 2">Franzen</strain>
    </source>
</reference>
<dbReference type="AlphaFoldDB" id="A0A437AIL9"/>
<proteinExistence type="predicted"/>
<organism evidence="1 2">
    <name type="scientific">Tubulinosema ratisbonensis</name>
    <dbReference type="NCBI Taxonomy" id="291195"/>
    <lineage>
        <taxon>Eukaryota</taxon>
        <taxon>Fungi</taxon>
        <taxon>Fungi incertae sedis</taxon>
        <taxon>Microsporidia</taxon>
        <taxon>Tubulinosematoidea</taxon>
        <taxon>Tubulinosematidae</taxon>
        <taxon>Tubulinosema</taxon>
    </lineage>
</organism>
<comment type="caution">
    <text evidence="1">The sequence shown here is derived from an EMBL/GenBank/DDBJ whole genome shotgun (WGS) entry which is preliminary data.</text>
</comment>
<evidence type="ECO:0000313" key="1">
    <source>
        <dbReference type="EMBL" id="RVD90982.1"/>
    </source>
</evidence>
<dbReference type="EMBL" id="RCSS01000701">
    <property type="protein sequence ID" value="RVD90982.1"/>
    <property type="molecule type" value="Genomic_DNA"/>
</dbReference>
<dbReference type="Proteomes" id="UP000282876">
    <property type="component" value="Unassembled WGS sequence"/>
</dbReference>
<accession>A0A437AIL9</accession>
<evidence type="ECO:0000313" key="2">
    <source>
        <dbReference type="Proteomes" id="UP000282876"/>
    </source>
</evidence>
<dbReference type="VEuPathDB" id="MicrosporidiaDB:TUBRATIS_25830"/>
<gene>
    <name evidence="1" type="ORF">TUBRATIS_25830</name>
</gene>
<protein>
    <submittedName>
        <fullName evidence="1">Uncharacterized protein</fullName>
    </submittedName>
</protein>
<name>A0A437AIL9_9MICR</name>
<keyword evidence="2" id="KW-1185">Reference proteome</keyword>
<sequence length="240" mass="29255">MNFFYFLYCNCNLLSLKITFNKMFTDLCKLSLPLNLHHTVDQKFDIQSQIKYILKANDSKEEKKRLEMFFQLAALEEELRQNCDSVKKARQNLVFLIHFLKFIIKVVEKERPLIARKLLYFKNLKNNFVKIRNLLPNIQKNLSKFQHIFEDVFCQIDLLAFLCKSDTNSYFVNIISVFESIWLEWDKYTLVERKEKNIDVIYKKLLYNFLTDSYFHEILEYEREIHKSFKRFLIEYFLIN</sequence>